<name>A0ABU6ZN40_9FABA</name>
<reference evidence="2 3" key="1">
    <citation type="journal article" date="2023" name="Plants (Basel)">
        <title>Bridging the Gap: Combining Genomics and Transcriptomics Approaches to Understand Stylosanthes scabra, an Orphan Legume from the Brazilian Caatinga.</title>
        <authorList>
            <person name="Ferreira-Neto J.R.C."/>
            <person name="da Silva M.D."/>
            <person name="Binneck E."/>
            <person name="de Melo N.F."/>
            <person name="da Silva R.H."/>
            <person name="de Melo A.L.T.M."/>
            <person name="Pandolfi V."/>
            <person name="Bustamante F.O."/>
            <person name="Brasileiro-Vidal A.C."/>
            <person name="Benko-Iseppon A.M."/>
        </authorList>
    </citation>
    <scope>NUCLEOTIDE SEQUENCE [LARGE SCALE GENOMIC DNA]</scope>
    <source>
        <tissue evidence="2">Leaves</tissue>
    </source>
</reference>
<gene>
    <name evidence="2" type="ORF">PIB30_073171</name>
</gene>
<dbReference type="EMBL" id="JASCZI010272742">
    <property type="protein sequence ID" value="MED6223351.1"/>
    <property type="molecule type" value="Genomic_DNA"/>
</dbReference>
<feature type="region of interest" description="Disordered" evidence="1">
    <location>
        <begin position="1"/>
        <end position="31"/>
    </location>
</feature>
<dbReference type="Proteomes" id="UP001341840">
    <property type="component" value="Unassembled WGS sequence"/>
</dbReference>
<evidence type="ECO:0000313" key="3">
    <source>
        <dbReference type="Proteomes" id="UP001341840"/>
    </source>
</evidence>
<evidence type="ECO:0000313" key="2">
    <source>
        <dbReference type="EMBL" id="MED6223351.1"/>
    </source>
</evidence>
<evidence type="ECO:0000256" key="1">
    <source>
        <dbReference type="SAM" id="MobiDB-lite"/>
    </source>
</evidence>
<accession>A0ABU6ZN40</accession>
<sequence length="66" mass="7181">MDSSPNHVAANKILPKESLGGSKIEGCKEPEAPRELTLFEKGELKSLPSSNKRGITMCNSPFFFAD</sequence>
<comment type="caution">
    <text evidence="2">The sequence shown here is derived from an EMBL/GenBank/DDBJ whole genome shotgun (WGS) entry which is preliminary data.</text>
</comment>
<protein>
    <submittedName>
        <fullName evidence="2">Uncharacterized protein</fullName>
    </submittedName>
</protein>
<organism evidence="2 3">
    <name type="scientific">Stylosanthes scabra</name>
    <dbReference type="NCBI Taxonomy" id="79078"/>
    <lineage>
        <taxon>Eukaryota</taxon>
        <taxon>Viridiplantae</taxon>
        <taxon>Streptophyta</taxon>
        <taxon>Embryophyta</taxon>
        <taxon>Tracheophyta</taxon>
        <taxon>Spermatophyta</taxon>
        <taxon>Magnoliopsida</taxon>
        <taxon>eudicotyledons</taxon>
        <taxon>Gunneridae</taxon>
        <taxon>Pentapetalae</taxon>
        <taxon>rosids</taxon>
        <taxon>fabids</taxon>
        <taxon>Fabales</taxon>
        <taxon>Fabaceae</taxon>
        <taxon>Papilionoideae</taxon>
        <taxon>50 kb inversion clade</taxon>
        <taxon>dalbergioids sensu lato</taxon>
        <taxon>Dalbergieae</taxon>
        <taxon>Pterocarpus clade</taxon>
        <taxon>Stylosanthes</taxon>
    </lineage>
</organism>
<keyword evidence="3" id="KW-1185">Reference proteome</keyword>
<proteinExistence type="predicted"/>